<accession>X6PBB9</accession>
<keyword evidence="1" id="KW-0812">Transmembrane</keyword>
<gene>
    <name evidence="2" type="ORF">RFI_01660</name>
</gene>
<comment type="caution">
    <text evidence="2">The sequence shown here is derived from an EMBL/GenBank/DDBJ whole genome shotgun (WGS) entry which is preliminary data.</text>
</comment>
<organism evidence="2 3">
    <name type="scientific">Reticulomyxa filosa</name>
    <dbReference type="NCBI Taxonomy" id="46433"/>
    <lineage>
        <taxon>Eukaryota</taxon>
        <taxon>Sar</taxon>
        <taxon>Rhizaria</taxon>
        <taxon>Retaria</taxon>
        <taxon>Foraminifera</taxon>
        <taxon>Monothalamids</taxon>
        <taxon>Reticulomyxidae</taxon>
        <taxon>Reticulomyxa</taxon>
    </lineage>
</organism>
<proteinExistence type="predicted"/>
<keyword evidence="1" id="KW-1133">Transmembrane helix</keyword>
<keyword evidence="1" id="KW-0472">Membrane</keyword>
<dbReference type="EMBL" id="ASPP01001639">
    <property type="protein sequence ID" value="ETO35403.1"/>
    <property type="molecule type" value="Genomic_DNA"/>
</dbReference>
<evidence type="ECO:0000313" key="2">
    <source>
        <dbReference type="EMBL" id="ETO35403.1"/>
    </source>
</evidence>
<protein>
    <submittedName>
        <fullName evidence="2">Uncharacterized protein</fullName>
    </submittedName>
</protein>
<sequence length="250" mass="29981">TNKKDKIILNLCNHTFFHHLIDKTSIKCLTQVELLRMSKFNKIFFADYFLKTLDNKLFKLKLQLMPFFVGKTKVCLLVYLSNKPVLNGENEKYDESIEFFEHFWYKMIIHIALRKSFNWHYIDFNAAMWFIVMKTILIVISNKGNSIISLTSFKIFKNIIFTCSFTTFFLKFIDPKKQKQSLKNFFDVINNILFKIRKQRFLKNYVLNVYVNKSDKFFNNGTIETHSIINLLFKKTNVQFLDMLILMFDI</sequence>
<reference evidence="2 3" key="1">
    <citation type="journal article" date="2013" name="Curr. Biol.">
        <title>The Genome of the Foraminiferan Reticulomyxa filosa.</title>
        <authorList>
            <person name="Glockner G."/>
            <person name="Hulsmann N."/>
            <person name="Schleicher M."/>
            <person name="Noegel A.A."/>
            <person name="Eichinger L."/>
            <person name="Gallinger C."/>
            <person name="Pawlowski J."/>
            <person name="Sierra R."/>
            <person name="Euteneuer U."/>
            <person name="Pillet L."/>
            <person name="Moustafa A."/>
            <person name="Platzer M."/>
            <person name="Groth M."/>
            <person name="Szafranski K."/>
            <person name="Schliwa M."/>
        </authorList>
    </citation>
    <scope>NUCLEOTIDE SEQUENCE [LARGE SCALE GENOMIC DNA]</scope>
</reference>
<dbReference type="Proteomes" id="UP000023152">
    <property type="component" value="Unassembled WGS sequence"/>
</dbReference>
<evidence type="ECO:0000313" key="3">
    <source>
        <dbReference type="Proteomes" id="UP000023152"/>
    </source>
</evidence>
<name>X6PBB9_RETFI</name>
<feature type="transmembrane region" description="Helical" evidence="1">
    <location>
        <begin position="155"/>
        <end position="173"/>
    </location>
</feature>
<keyword evidence="3" id="KW-1185">Reference proteome</keyword>
<feature type="transmembrane region" description="Helical" evidence="1">
    <location>
        <begin position="121"/>
        <end position="140"/>
    </location>
</feature>
<evidence type="ECO:0000256" key="1">
    <source>
        <dbReference type="SAM" id="Phobius"/>
    </source>
</evidence>
<dbReference type="AlphaFoldDB" id="X6PBB9"/>
<feature type="non-terminal residue" evidence="2">
    <location>
        <position position="1"/>
    </location>
</feature>